<protein>
    <submittedName>
        <fullName evidence="1">Uncharacterized protein</fullName>
    </submittedName>
</protein>
<accession>A0A1H4P3S4</accession>
<evidence type="ECO:0000313" key="2">
    <source>
        <dbReference type="Proteomes" id="UP000198992"/>
    </source>
</evidence>
<sequence>MNWRTLLQPRQAAVLAILLAADREMTALEIGRDSGLYQNGTPRTWAELGSSLIRPLLIAGAAAKCGRKPLRFEITERGRIAIALFKAIANRKASK</sequence>
<gene>
    <name evidence="1" type="ORF">SAMN05444164_0804</name>
</gene>
<evidence type="ECO:0000313" key="1">
    <source>
        <dbReference type="EMBL" id="SEC01572.1"/>
    </source>
</evidence>
<reference evidence="1 2" key="1">
    <citation type="submission" date="2016-10" db="EMBL/GenBank/DDBJ databases">
        <authorList>
            <person name="de Groot N.N."/>
        </authorList>
    </citation>
    <scope>NUCLEOTIDE SEQUENCE [LARGE SCALE GENOMIC DNA]</scope>
    <source>
        <strain evidence="1 2">MT12</strain>
    </source>
</reference>
<dbReference type="Proteomes" id="UP000198992">
    <property type="component" value="Unassembled WGS sequence"/>
</dbReference>
<dbReference type="AlphaFoldDB" id="A0A1H4P3S4"/>
<dbReference type="EMBL" id="FNTH01000001">
    <property type="protein sequence ID" value="SEC01572.1"/>
    <property type="molecule type" value="Genomic_DNA"/>
</dbReference>
<name>A0A1H4P3S4_9BRAD</name>
<organism evidence="1 2">
    <name type="scientific">Bradyrhizobium erythrophlei</name>
    <dbReference type="NCBI Taxonomy" id="1437360"/>
    <lineage>
        <taxon>Bacteria</taxon>
        <taxon>Pseudomonadati</taxon>
        <taxon>Pseudomonadota</taxon>
        <taxon>Alphaproteobacteria</taxon>
        <taxon>Hyphomicrobiales</taxon>
        <taxon>Nitrobacteraceae</taxon>
        <taxon>Bradyrhizobium</taxon>
    </lineage>
</organism>
<proteinExistence type="predicted"/>